<proteinExistence type="predicted"/>
<dbReference type="EMBL" id="JAPMSZ010000001">
    <property type="protein sequence ID" value="KAJ5115272.1"/>
    <property type="molecule type" value="Genomic_DNA"/>
</dbReference>
<keyword evidence="3" id="KW-1185">Reference proteome</keyword>
<accession>A0A9W9GB19</accession>
<comment type="caution">
    <text evidence="2">The sequence shown here is derived from an EMBL/GenBank/DDBJ whole genome shotgun (WGS) entry which is preliminary data.</text>
</comment>
<keyword evidence="1" id="KW-0175">Coiled coil</keyword>
<dbReference type="Proteomes" id="UP001141434">
    <property type="component" value="Unassembled WGS sequence"/>
</dbReference>
<feature type="coiled-coil region" evidence="1">
    <location>
        <begin position="251"/>
        <end position="279"/>
    </location>
</feature>
<dbReference type="RefSeq" id="XP_056516463.1">
    <property type="nucleotide sequence ID" value="XM_056651613.1"/>
</dbReference>
<evidence type="ECO:0000256" key="1">
    <source>
        <dbReference type="SAM" id="Coils"/>
    </source>
</evidence>
<reference evidence="2" key="1">
    <citation type="submission" date="2022-11" db="EMBL/GenBank/DDBJ databases">
        <authorList>
            <person name="Petersen C."/>
        </authorList>
    </citation>
    <scope>NUCLEOTIDE SEQUENCE</scope>
    <source>
        <strain evidence="2">IBT 34128</strain>
    </source>
</reference>
<reference evidence="2" key="2">
    <citation type="journal article" date="2023" name="IMA Fungus">
        <title>Comparative genomic study of the Penicillium genus elucidates a diverse pangenome and 15 lateral gene transfer events.</title>
        <authorList>
            <person name="Petersen C."/>
            <person name="Sorensen T."/>
            <person name="Nielsen M.R."/>
            <person name="Sondergaard T.E."/>
            <person name="Sorensen J.L."/>
            <person name="Fitzpatrick D.A."/>
            <person name="Frisvad J.C."/>
            <person name="Nielsen K.L."/>
        </authorList>
    </citation>
    <scope>NUCLEOTIDE SEQUENCE</scope>
    <source>
        <strain evidence="2">IBT 34128</strain>
    </source>
</reference>
<name>A0A9W9GB19_9EURO</name>
<dbReference type="AlphaFoldDB" id="A0A9W9GB19"/>
<gene>
    <name evidence="2" type="ORF">NUU61_001031</name>
</gene>
<evidence type="ECO:0000313" key="2">
    <source>
        <dbReference type="EMBL" id="KAJ5115272.1"/>
    </source>
</evidence>
<protein>
    <submittedName>
        <fullName evidence="2">Uncharacterized protein</fullName>
    </submittedName>
</protein>
<organism evidence="2 3">
    <name type="scientific">Penicillium alfredii</name>
    <dbReference type="NCBI Taxonomy" id="1506179"/>
    <lineage>
        <taxon>Eukaryota</taxon>
        <taxon>Fungi</taxon>
        <taxon>Dikarya</taxon>
        <taxon>Ascomycota</taxon>
        <taxon>Pezizomycotina</taxon>
        <taxon>Eurotiomycetes</taxon>
        <taxon>Eurotiomycetidae</taxon>
        <taxon>Eurotiales</taxon>
        <taxon>Aspergillaceae</taxon>
        <taxon>Penicillium</taxon>
    </lineage>
</organism>
<evidence type="ECO:0000313" key="3">
    <source>
        <dbReference type="Proteomes" id="UP001141434"/>
    </source>
</evidence>
<sequence>MSDEKDHSEHATHQQVSKEINFEWTPELVKLVTSRGLIHPLIGPLDQDPDGFPKCIYRPGMTLPDPADTRGCLNWVGLSEEKILEVERKFKQLYPDYQAPRCGYDEKHLPRGLNEITFPTIDKMLDIFFQGLDQGLDIDSTEPLQQTHEAYIEKGIQEGLRPEFAIFCGMHKDDPRATEDPDLFNEFWFTKGPQDFIADSIIPSSWTKVKDFLEQRLIHEGKAWQDHHGRWLVHEGESMEQAKARVDDQELQRLRQKASEEYKARREQERQEIARLDAEDKARWAEEERLEAEMSKKST</sequence>
<dbReference type="OrthoDB" id="4633200at2759"/>
<dbReference type="GeneID" id="81390781"/>